<keyword evidence="2" id="KW-1185">Reference proteome</keyword>
<gene>
    <name evidence="1" type="ORF">B8W67_05705</name>
</gene>
<organism evidence="1 2">
    <name type="scientific">Mycolicibacillus koreensis</name>
    <dbReference type="NCBI Taxonomy" id="1069220"/>
    <lineage>
        <taxon>Bacteria</taxon>
        <taxon>Bacillati</taxon>
        <taxon>Actinomycetota</taxon>
        <taxon>Actinomycetes</taxon>
        <taxon>Mycobacteriales</taxon>
        <taxon>Mycobacteriaceae</taxon>
        <taxon>Mycolicibacillus</taxon>
    </lineage>
</organism>
<accession>A0A7I7SBM1</accession>
<comment type="caution">
    <text evidence="1">The sequence shown here is derived from an EMBL/GenBank/DDBJ whole genome shotgun (WGS) entry which is preliminary data.</text>
</comment>
<reference evidence="1 2" key="1">
    <citation type="submission" date="2017-04" db="EMBL/GenBank/DDBJ databases">
        <title>The new phylogeny of genus Mycobacterium.</title>
        <authorList>
            <person name="Tortoli E."/>
            <person name="Trovato A."/>
            <person name="Cirillo D.M."/>
        </authorList>
    </citation>
    <scope>NUCLEOTIDE SEQUENCE [LARGE SCALE GENOMIC DNA]</scope>
    <source>
        <strain evidence="1 2">KCTC 19819</strain>
    </source>
</reference>
<name>A0A7I7SBM1_9MYCO</name>
<proteinExistence type="predicted"/>
<protein>
    <submittedName>
        <fullName evidence="1">Uncharacterized protein</fullName>
    </submittedName>
</protein>
<dbReference type="AlphaFoldDB" id="A0A7I7SBM1"/>
<dbReference type="RefSeq" id="WP_085302758.1">
    <property type="nucleotide sequence ID" value="NZ_AP022594.1"/>
</dbReference>
<dbReference type="EMBL" id="NCXO01000008">
    <property type="protein sequence ID" value="OSC34744.1"/>
    <property type="molecule type" value="Genomic_DNA"/>
</dbReference>
<evidence type="ECO:0000313" key="2">
    <source>
        <dbReference type="Proteomes" id="UP000193577"/>
    </source>
</evidence>
<sequence>MVVDLDFERGKVLVKDSEHILGLIHDVLLTPDQVRAVARNLEAEGKHTVAAAGLFKAADDAERREPA</sequence>
<evidence type="ECO:0000313" key="1">
    <source>
        <dbReference type="EMBL" id="OSC34744.1"/>
    </source>
</evidence>
<dbReference type="Proteomes" id="UP000193577">
    <property type="component" value="Unassembled WGS sequence"/>
</dbReference>